<accession>A0A5C2RZA3</accession>
<proteinExistence type="predicted"/>
<gene>
    <name evidence="2" type="ORF">L227DRAFT_614560</name>
</gene>
<name>A0A5C2RZA3_9APHY</name>
<dbReference type="Proteomes" id="UP000313359">
    <property type="component" value="Unassembled WGS sequence"/>
</dbReference>
<protein>
    <submittedName>
        <fullName evidence="2">Uncharacterized protein</fullName>
    </submittedName>
</protein>
<organism evidence="2 3">
    <name type="scientific">Lentinus tigrinus ALCF2SS1-6</name>
    <dbReference type="NCBI Taxonomy" id="1328759"/>
    <lineage>
        <taxon>Eukaryota</taxon>
        <taxon>Fungi</taxon>
        <taxon>Dikarya</taxon>
        <taxon>Basidiomycota</taxon>
        <taxon>Agaricomycotina</taxon>
        <taxon>Agaricomycetes</taxon>
        <taxon>Polyporales</taxon>
        <taxon>Polyporaceae</taxon>
        <taxon>Lentinus</taxon>
    </lineage>
</organism>
<sequence length="67" mass="6817">MSSQTHQSDNAHLQVPLSSEPHGISCTIVAPTPPVSPNLVSTFPGAQTASMSSAAKSLSNGKSQGKK</sequence>
<dbReference type="OrthoDB" id="2756590at2759"/>
<evidence type="ECO:0000256" key="1">
    <source>
        <dbReference type="SAM" id="MobiDB-lite"/>
    </source>
</evidence>
<keyword evidence="3" id="KW-1185">Reference proteome</keyword>
<dbReference type="AlphaFoldDB" id="A0A5C2RZA3"/>
<reference evidence="2" key="1">
    <citation type="journal article" date="2018" name="Genome Biol. Evol.">
        <title>Genomics and development of Lentinus tigrinus, a white-rot wood-decaying mushroom with dimorphic fruiting bodies.</title>
        <authorList>
            <person name="Wu B."/>
            <person name="Xu Z."/>
            <person name="Knudson A."/>
            <person name="Carlson A."/>
            <person name="Chen N."/>
            <person name="Kovaka S."/>
            <person name="LaButti K."/>
            <person name="Lipzen A."/>
            <person name="Pennachio C."/>
            <person name="Riley R."/>
            <person name="Schakwitz W."/>
            <person name="Umezawa K."/>
            <person name="Ohm R.A."/>
            <person name="Grigoriev I.V."/>
            <person name="Nagy L.G."/>
            <person name="Gibbons J."/>
            <person name="Hibbett D."/>
        </authorList>
    </citation>
    <scope>NUCLEOTIDE SEQUENCE [LARGE SCALE GENOMIC DNA]</scope>
    <source>
        <strain evidence="2">ALCF2SS1-6</strain>
    </source>
</reference>
<evidence type="ECO:0000313" key="2">
    <source>
        <dbReference type="EMBL" id="RPD56415.1"/>
    </source>
</evidence>
<evidence type="ECO:0000313" key="3">
    <source>
        <dbReference type="Proteomes" id="UP000313359"/>
    </source>
</evidence>
<feature type="region of interest" description="Disordered" evidence="1">
    <location>
        <begin position="39"/>
        <end position="67"/>
    </location>
</feature>
<dbReference type="EMBL" id="ML122288">
    <property type="protein sequence ID" value="RPD56415.1"/>
    <property type="molecule type" value="Genomic_DNA"/>
</dbReference>